<proteinExistence type="predicted"/>
<dbReference type="Proteomes" id="UP000299102">
    <property type="component" value="Unassembled WGS sequence"/>
</dbReference>
<comment type="caution">
    <text evidence="2">The sequence shown here is derived from an EMBL/GenBank/DDBJ whole genome shotgun (WGS) entry which is preliminary data.</text>
</comment>
<evidence type="ECO:0000256" key="1">
    <source>
        <dbReference type="SAM" id="MobiDB-lite"/>
    </source>
</evidence>
<organism evidence="2 3">
    <name type="scientific">Eumeta variegata</name>
    <name type="common">Bagworm moth</name>
    <name type="synonym">Eumeta japonica</name>
    <dbReference type="NCBI Taxonomy" id="151549"/>
    <lineage>
        <taxon>Eukaryota</taxon>
        <taxon>Metazoa</taxon>
        <taxon>Ecdysozoa</taxon>
        <taxon>Arthropoda</taxon>
        <taxon>Hexapoda</taxon>
        <taxon>Insecta</taxon>
        <taxon>Pterygota</taxon>
        <taxon>Neoptera</taxon>
        <taxon>Endopterygota</taxon>
        <taxon>Lepidoptera</taxon>
        <taxon>Glossata</taxon>
        <taxon>Ditrysia</taxon>
        <taxon>Tineoidea</taxon>
        <taxon>Psychidae</taxon>
        <taxon>Oiketicinae</taxon>
        <taxon>Eumeta</taxon>
    </lineage>
</organism>
<feature type="region of interest" description="Disordered" evidence="1">
    <location>
        <begin position="1"/>
        <end position="22"/>
    </location>
</feature>
<dbReference type="EMBL" id="BGZK01000024">
    <property type="protein sequence ID" value="GBP06930.1"/>
    <property type="molecule type" value="Genomic_DNA"/>
</dbReference>
<protein>
    <submittedName>
        <fullName evidence="2">Uncharacterized protein</fullName>
    </submittedName>
</protein>
<sequence>MLHAASPHTSLPPAGTEKGTAAELSGQCSSCVPIIQHSSALEGMRERKLSSEPERQSFVHYTHAAYELATRTLSLRPYRTKCIKIVGRSLKWPRSDFAMTATSGLVYDGSYR</sequence>
<name>A0A4C1T067_EUMVA</name>
<gene>
    <name evidence="2" type="ORF">EVAR_4375_1</name>
</gene>
<accession>A0A4C1T067</accession>
<evidence type="ECO:0000313" key="2">
    <source>
        <dbReference type="EMBL" id="GBP06930.1"/>
    </source>
</evidence>
<keyword evidence="3" id="KW-1185">Reference proteome</keyword>
<evidence type="ECO:0000313" key="3">
    <source>
        <dbReference type="Proteomes" id="UP000299102"/>
    </source>
</evidence>
<dbReference type="AlphaFoldDB" id="A0A4C1T067"/>
<reference evidence="2 3" key="1">
    <citation type="journal article" date="2019" name="Commun. Biol.">
        <title>The bagworm genome reveals a unique fibroin gene that provides high tensile strength.</title>
        <authorList>
            <person name="Kono N."/>
            <person name="Nakamura H."/>
            <person name="Ohtoshi R."/>
            <person name="Tomita M."/>
            <person name="Numata K."/>
            <person name="Arakawa K."/>
        </authorList>
    </citation>
    <scope>NUCLEOTIDE SEQUENCE [LARGE SCALE GENOMIC DNA]</scope>
</reference>